<comment type="similarity">
    <text evidence="3 15">Belongs to the glycosyltransferase 31 family.</text>
</comment>
<evidence type="ECO:0000256" key="1">
    <source>
        <dbReference type="ARBA" id="ARBA00004323"/>
    </source>
</evidence>
<evidence type="ECO:0000256" key="3">
    <source>
        <dbReference type="ARBA" id="ARBA00008661"/>
    </source>
</evidence>
<organism evidence="16">
    <name type="scientific">Xenopus tropicalis</name>
    <name type="common">Western clawed frog</name>
    <name type="synonym">Silurana tropicalis</name>
    <dbReference type="NCBI Taxonomy" id="8364"/>
    <lineage>
        <taxon>Eukaryota</taxon>
        <taxon>Metazoa</taxon>
        <taxon>Chordata</taxon>
        <taxon>Craniata</taxon>
        <taxon>Vertebrata</taxon>
        <taxon>Euteleostomi</taxon>
        <taxon>Amphibia</taxon>
        <taxon>Batrachia</taxon>
        <taxon>Anura</taxon>
        <taxon>Pipoidea</taxon>
        <taxon>Pipidae</taxon>
        <taxon>Xenopodinae</taxon>
        <taxon>Xenopus</taxon>
        <taxon>Silurana</taxon>
    </lineage>
</organism>
<keyword evidence="6 15" id="KW-0812">Transmembrane</keyword>
<dbReference type="Ensembl" id="ENSXETT00000115010">
    <property type="protein sequence ID" value="ENSXETP00000106666"/>
    <property type="gene ID" value="ENSXETG00000018756"/>
</dbReference>
<dbReference type="FunFam" id="3.90.550.50:FF:000019">
    <property type="entry name" value="Hexosyltransferase"/>
    <property type="match status" value="1"/>
</dbReference>
<sequence>MEIRGRAPTMSCKTEKPKTMVRCRKFFVSITAILTLVGLKIYFEIMYELPIFSELPPTPTEPPRNPLVILEPFKGQEDVSMNTLHDMANNLRRLLISSNSYWNNKEQNLLDSKDMRAWTCKTSKEPLKDLKTYPEPLQLFLQHGGCREYRLIIDQPDKCPYNRTFLLLAIKSSPQNFAQRQAVRSSWGTERCYGGLYVRLVFLLGVAPGQDFSPLIWYENGQSHDLLQWDFLDTFFNLTLKDQLFLGWARLRCSGAKYILKGDDDVFVRTPEIVQELTLLGGHQTQSLYMGHVVSSAKPYRDPRSKYYIPYSYYAGSYPPYAGGGGYVFSGALTPWLYLVSYFVIPFPIDDVYTGMCFMALGMKPTGHPGFQTFEIPGRQKYPCCSKTHLLLEHKKSPQEMLQMWSKLRDHVQHC</sequence>
<dbReference type="GO" id="GO:0047256">
    <property type="term" value="F:lactosylceramide 1,3-N-acetyl-beta-D-glucosaminyltransferase activity"/>
    <property type="evidence" value="ECO:0007669"/>
    <property type="project" value="UniProtKB-EC"/>
</dbReference>
<dbReference type="PANTHER" id="PTHR11214:SF87">
    <property type="entry name" value="UDP-GLCNAC:BETAGAL BETA-1,3-N-ACETYLGLUCOSAMINYLTRANSFERASE 8"/>
    <property type="match status" value="1"/>
</dbReference>
<reference evidence="16" key="2">
    <citation type="submission" date="2021-03" db="UniProtKB">
        <authorList>
            <consortium name="Ensembl"/>
        </authorList>
    </citation>
    <scope>IDENTIFICATION</scope>
</reference>
<evidence type="ECO:0000256" key="5">
    <source>
        <dbReference type="ARBA" id="ARBA00022679"/>
    </source>
</evidence>
<dbReference type="GO" id="GO:0000139">
    <property type="term" value="C:Golgi membrane"/>
    <property type="evidence" value="ECO:0007669"/>
    <property type="project" value="UniProtKB-SubCell"/>
</dbReference>
<dbReference type="GO" id="GO:0030148">
    <property type="term" value="P:sphingolipid biosynthetic process"/>
    <property type="evidence" value="ECO:0007669"/>
    <property type="project" value="UniProtKB-ARBA"/>
</dbReference>
<keyword evidence="8 15" id="KW-1133">Transmembrane helix</keyword>
<evidence type="ECO:0000256" key="13">
    <source>
        <dbReference type="ARBA" id="ARBA00049239"/>
    </source>
</evidence>
<proteinExistence type="inferred from homology"/>
<dbReference type="Pfam" id="PF01762">
    <property type="entry name" value="Galactosyl_T"/>
    <property type="match status" value="1"/>
</dbReference>
<keyword evidence="5" id="KW-0808">Transferase</keyword>
<evidence type="ECO:0000256" key="12">
    <source>
        <dbReference type="ARBA" id="ARBA00048750"/>
    </source>
</evidence>
<gene>
    <name evidence="16" type="primary">b3gnt6</name>
</gene>
<protein>
    <recommendedName>
        <fullName evidence="15">Hexosyltransferase</fullName>
        <ecNumber evidence="15">2.4.1.-</ecNumber>
    </recommendedName>
</protein>
<dbReference type="AlphaFoldDB" id="A0A803JFH9"/>
<comment type="subcellular location">
    <subcellularLocation>
        <location evidence="1 15">Golgi apparatus membrane</location>
        <topology evidence="1 15">Single-pass type II membrane protein</topology>
    </subcellularLocation>
</comment>
<evidence type="ECO:0000256" key="7">
    <source>
        <dbReference type="ARBA" id="ARBA00022968"/>
    </source>
</evidence>
<evidence type="ECO:0000256" key="10">
    <source>
        <dbReference type="ARBA" id="ARBA00023136"/>
    </source>
</evidence>
<evidence type="ECO:0000256" key="11">
    <source>
        <dbReference type="ARBA" id="ARBA00023180"/>
    </source>
</evidence>
<comment type="function">
    <text evidence="14">Beta-1,3-N-acetylglucosaminyltransferase that plays a key role in the synthesis of lacto- or neolacto-series carbohydrate chains on glycolipids.</text>
</comment>
<dbReference type="Xenbase" id="XB-GENE-877316">
    <property type="gene designation" value="b3gnt6"/>
</dbReference>
<evidence type="ECO:0000256" key="2">
    <source>
        <dbReference type="ARBA" id="ARBA00004922"/>
    </source>
</evidence>
<evidence type="ECO:0000256" key="14">
    <source>
        <dbReference type="ARBA" id="ARBA00057067"/>
    </source>
</evidence>
<evidence type="ECO:0000256" key="8">
    <source>
        <dbReference type="ARBA" id="ARBA00022989"/>
    </source>
</evidence>
<name>A0A803JFH9_XENTR</name>
<keyword evidence="10 15" id="KW-0472">Membrane</keyword>
<dbReference type="InParanoid" id="A0A803JFH9"/>
<comment type="catalytic activity">
    <reaction evidence="13">
        <text>a beta-D-Gal-(1-&gt;4)-beta-D-Glc-(1&lt;-&gt;1)-Cer(d18:1(4E)) + UDP-N-acetyl-alpha-D-glucosamine = a beta-D-GlcNAc-(1-&gt;3)-beta-D-Gal-(1-&gt;4)-beta-D-Glc-(1&lt;-&gt;1)-Cer(d18:1(4E)) + UDP + H(+)</text>
        <dbReference type="Rhea" id="RHEA:13905"/>
        <dbReference type="ChEBI" id="CHEBI:15378"/>
        <dbReference type="ChEBI" id="CHEBI:17103"/>
        <dbReference type="ChEBI" id="CHEBI:17950"/>
        <dbReference type="ChEBI" id="CHEBI:57705"/>
        <dbReference type="ChEBI" id="CHEBI:58223"/>
        <dbReference type="EC" id="2.4.1.206"/>
    </reaction>
    <physiologicalReaction direction="left-to-right" evidence="13">
        <dbReference type="Rhea" id="RHEA:13906"/>
    </physiologicalReaction>
</comment>
<keyword evidence="7 15" id="KW-0735">Signal-anchor</keyword>
<accession>A0A803JFH9</accession>
<reference evidence="16" key="1">
    <citation type="journal article" date="2010" name="Science">
        <title>The genome of the Western clawed frog Xenopus tropicalis.</title>
        <authorList>
            <person name="Hellsten U."/>
            <person name="Harland R.M."/>
            <person name="Gilchrist M.J."/>
            <person name="Hendrix D."/>
            <person name="Jurka J."/>
            <person name="Kapitonov V."/>
            <person name="Ovcharenko I."/>
            <person name="Putnam N.H."/>
            <person name="Shu S."/>
            <person name="Taher L."/>
            <person name="Blitz I.L."/>
            <person name="Blumberg B."/>
            <person name="Dichmann D.S."/>
            <person name="Dubchak I."/>
            <person name="Amaya E."/>
            <person name="Detter J.C."/>
            <person name="Fletcher R."/>
            <person name="Gerhard D.S."/>
            <person name="Goodstein D."/>
            <person name="Graves T."/>
            <person name="Grigoriev I.V."/>
            <person name="Grimwood J."/>
            <person name="Kawashima T."/>
            <person name="Lindquist E."/>
            <person name="Lucas S.M."/>
            <person name="Mead P.E."/>
            <person name="Mitros T."/>
            <person name="Ogino H."/>
            <person name="Ohta Y."/>
            <person name="Poliakov A.V."/>
            <person name="Pollet N."/>
            <person name="Robert J."/>
            <person name="Salamov A."/>
            <person name="Sater A.K."/>
            <person name="Schmutz J."/>
            <person name="Terry A."/>
            <person name="Vize P.D."/>
            <person name="Warren W.C."/>
            <person name="Wells D."/>
            <person name="Wills A."/>
            <person name="Wilson R.K."/>
            <person name="Zimmerman L.B."/>
            <person name="Zorn A.M."/>
            <person name="Grainger R."/>
            <person name="Grammer T."/>
            <person name="Khokha M.K."/>
            <person name="Richardson P.M."/>
            <person name="Rokhsar D.S."/>
        </authorList>
    </citation>
    <scope>NUCLEOTIDE SEQUENCE [LARGE SCALE GENOMIC DNA]</scope>
    <source>
        <strain evidence="16">Nigerian</strain>
    </source>
</reference>
<keyword evidence="4 15" id="KW-0328">Glycosyltransferase</keyword>
<comment type="catalytic activity">
    <reaction evidence="12">
        <text>a neolactoside nLc4Cer(d18:1(4E)) + UDP-N-acetyl-alpha-D-glucosamine = a neolactoside IV(3)-beta-GlcNAc-nLc4Cer(d18:1(4E)) + UDP + H(+)</text>
        <dbReference type="Rhea" id="RHEA:23004"/>
        <dbReference type="ChEBI" id="CHEBI:15378"/>
        <dbReference type="ChEBI" id="CHEBI:17006"/>
        <dbReference type="ChEBI" id="CHEBI:57705"/>
        <dbReference type="ChEBI" id="CHEBI:58223"/>
        <dbReference type="ChEBI" id="CHEBI:142448"/>
    </reaction>
    <physiologicalReaction direction="left-to-right" evidence="12">
        <dbReference type="Rhea" id="RHEA:23005"/>
    </physiologicalReaction>
</comment>
<dbReference type="Gene3D" id="3.90.550.50">
    <property type="match status" value="1"/>
</dbReference>
<dbReference type="InterPro" id="IPR002659">
    <property type="entry name" value="Glyco_trans_31"/>
</dbReference>
<comment type="pathway">
    <text evidence="2">Protein modification; protein glycosylation.</text>
</comment>
<keyword evidence="11" id="KW-0325">Glycoprotein</keyword>
<dbReference type="Bgee" id="ENSXETG00000018756">
    <property type="expression patterns" value="Expressed in ovary and 12 other cell types or tissues"/>
</dbReference>
<evidence type="ECO:0000256" key="6">
    <source>
        <dbReference type="ARBA" id="ARBA00022692"/>
    </source>
</evidence>
<evidence type="ECO:0000256" key="9">
    <source>
        <dbReference type="ARBA" id="ARBA00023034"/>
    </source>
</evidence>
<feature type="transmembrane region" description="Helical" evidence="15">
    <location>
        <begin position="26"/>
        <end position="43"/>
    </location>
</feature>
<dbReference type="GeneTree" id="ENSGT00940000161895"/>
<dbReference type="PANTHER" id="PTHR11214">
    <property type="entry name" value="BETA-1,3-N-ACETYLGLUCOSAMINYLTRANSFERASE"/>
    <property type="match status" value="1"/>
</dbReference>
<evidence type="ECO:0000256" key="4">
    <source>
        <dbReference type="ARBA" id="ARBA00022676"/>
    </source>
</evidence>
<dbReference type="EC" id="2.4.1.-" evidence="15"/>
<keyword evidence="9 15" id="KW-0333">Golgi apparatus</keyword>
<evidence type="ECO:0000256" key="15">
    <source>
        <dbReference type="RuleBase" id="RU363063"/>
    </source>
</evidence>
<evidence type="ECO:0000313" key="16">
    <source>
        <dbReference type="Ensembl" id="ENSXETP00000106666"/>
    </source>
</evidence>